<dbReference type="AlphaFoldDB" id="A0A1S0TYW6"/>
<accession>A0A1S0TYW6</accession>
<name>A0A1S0TYW6_LOALO</name>
<proteinExistence type="predicted"/>
<gene>
    <name evidence="1" type="ORF">LOAG_05974</name>
</gene>
<sequence length="101" mass="11702">MKSLAEPSRTNAPRETREMWKTFTSVHMQIIFRPVSCSNIARSFRNAKVGSYLYALDFAMLIEFASQPFDPKTIVHINLTIHKRQFKSIKLQANWKGSVLK</sequence>
<dbReference type="GeneID" id="9943379"/>
<reference evidence="1" key="1">
    <citation type="submission" date="2012-04" db="EMBL/GenBank/DDBJ databases">
        <title>The Genome Sequence of Loa loa.</title>
        <authorList>
            <consortium name="The Broad Institute Genome Sequencing Platform"/>
            <consortium name="Broad Institute Genome Sequencing Center for Infectious Disease"/>
            <person name="Nutman T.B."/>
            <person name="Fink D.L."/>
            <person name="Russ C."/>
            <person name="Young S."/>
            <person name="Zeng Q."/>
            <person name="Gargeya S."/>
            <person name="Alvarado L."/>
            <person name="Berlin A."/>
            <person name="Chapman S.B."/>
            <person name="Chen Z."/>
            <person name="Freedman E."/>
            <person name="Gellesch M."/>
            <person name="Goldberg J."/>
            <person name="Griggs A."/>
            <person name="Gujja S."/>
            <person name="Heilman E.R."/>
            <person name="Heiman D."/>
            <person name="Howarth C."/>
            <person name="Mehta T."/>
            <person name="Neiman D."/>
            <person name="Pearson M."/>
            <person name="Roberts A."/>
            <person name="Saif S."/>
            <person name="Shea T."/>
            <person name="Shenoy N."/>
            <person name="Sisk P."/>
            <person name="Stolte C."/>
            <person name="Sykes S."/>
            <person name="White J."/>
            <person name="Yandava C."/>
            <person name="Haas B."/>
            <person name="Henn M.R."/>
            <person name="Nusbaum C."/>
            <person name="Birren B."/>
        </authorList>
    </citation>
    <scope>NUCLEOTIDE SEQUENCE [LARGE SCALE GENOMIC DNA]</scope>
</reference>
<dbReference type="InParanoid" id="A0A1S0TYW6"/>
<dbReference type="RefSeq" id="XP_003141556.1">
    <property type="nucleotide sequence ID" value="XM_003141508.1"/>
</dbReference>
<evidence type="ECO:0000313" key="1">
    <source>
        <dbReference type="EMBL" id="EFO22516.1"/>
    </source>
</evidence>
<organism evidence="1">
    <name type="scientific">Loa loa</name>
    <name type="common">Eye worm</name>
    <name type="synonym">Filaria loa</name>
    <dbReference type="NCBI Taxonomy" id="7209"/>
    <lineage>
        <taxon>Eukaryota</taxon>
        <taxon>Metazoa</taxon>
        <taxon>Ecdysozoa</taxon>
        <taxon>Nematoda</taxon>
        <taxon>Chromadorea</taxon>
        <taxon>Rhabditida</taxon>
        <taxon>Spirurina</taxon>
        <taxon>Spiruromorpha</taxon>
        <taxon>Filarioidea</taxon>
        <taxon>Onchocercidae</taxon>
        <taxon>Loa</taxon>
    </lineage>
</organism>
<protein>
    <submittedName>
        <fullName evidence="1">Uncharacterized protein</fullName>
    </submittedName>
</protein>
<dbReference type="EMBL" id="JH712263">
    <property type="protein sequence ID" value="EFO22516.1"/>
    <property type="molecule type" value="Genomic_DNA"/>
</dbReference>
<dbReference type="CTD" id="9943379"/>
<dbReference type="KEGG" id="loa:LOAG_05974"/>